<dbReference type="GO" id="GO:0022857">
    <property type="term" value="F:transmembrane transporter activity"/>
    <property type="evidence" value="ECO:0007669"/>
    <property type="project" value="InterPro"/>
</dbReference>
<evidence type="ECO:0000256" key="3">
    <source>
        <dbReference type="ARBA" id="ARBA00022989"/>
    </source>
</evidence>
<dbReference type="PANTHER" id="PTHR11662:SF399">
    <property type="entry name" value="FI19708P1-RELATED"/>
    <property type="match status" value="1"/>
</dbReference>
<protein>
    <submittedName>
        <fullName evidence="7">MFS transporter</fullName>
    </submittedName>
</protein>
<evidence type="ECO:0000259" key="6">
    <source>
        <dbReference type="PROSITE" id="PS50850"/>
    </source>
</evidence>
<accession>A0A7W3VRZ1</accession>
<feature type="transmembrane region" description="Helical" evidence="5">
    <location>
        <begin position="65"/>
        <end position="86"/>
    </location>
</feature>
<dbReference type="Gene3D" id="1.20.1250.20">
    <property type="entry name" value="MFS general substrate transporter like domains"/>
    <property type="match status" value="2"/>
</dbReference>
<feature type="transmembrane region" description="Helical" evidence="5">
    <location>
        <begin position="388"/>
        <end position="407"/>
    </location>
</feature>
<keyword evidence="2 5" id="KW-0812">Transmembrane</keyword>
<reference evidence="7 8" key="1">
    <citation type="submission" date="2020-08" db="EMBL/GenBank/DDBJ databases">
        <title>Amycolatopsis sp. nov. DR6-1 isolated from Dendrobium heterocarpum.</title>
        <authorList>
            <person name="Tedsree N."/>
            <person name="Kuncharoen N."/>
            <person name="Likhitwitayawuid K."/>
            <person name="Tanasupawat S."/>
        </authorList>
    </citation>
    <scope>NUCLEOTIDE SEQUENCE [LARGE SCALE GENOMIC DNA]</scope>
    <source>
        <strain evidence="7 8">DR6-1</strain>
    </source>
</reference>
<comment type="subcellular location">
    <subcellularLocation>
        <location evidence="1">Cell membrane</location>
        <topology evidence="1">Multi-pass membrane protein</topology>
    </subcellularLocation>
</comment>
<sequence>MRRRRIKEDPTVSIPSSAPVVRRTERTTLALLVGVFIIDYIDRVMIAVALPLIGAEFGLSKTTQGLVVSAFAIAYLVGQMPGGLLADRVGARPLLVISLAAWSVFTAATGFAPGLVVLLVLRAAFGFAQALFPGAAFKALAERTTQEGRSRGAGLLLASNSVGAGLGPLLVAPLVVAAGWRHTFWIVAVAGLIVGLALWRLLPAPLPRELTEPGAHVAPVKVPVSQVLRNRLVIRCAAMFACFNMLAYGMITWVPSYLVETKGLSLVAAGISAAIPQLVSAAAVLLGGWLMSRYFDHRPRWLVVPALVAAAGVLVAMLLSDSATGFTVLQTVAMFISGLASIGIVGLPLRVLPRDLVGAGMGLVNTGGQLAGVLAPLVMGWLADRFGFAAAFGFLAVSTLAAAAISLTTRSTKLSLGAPAPAKKEQVG</sequence>
<dbReference type="InterPro" id="IPR011701">
    <property type="entry name" value="MFS"/>
</dbReference>
<dbReference type="Proteomes" id="UP000526734">
    <property type="component" value="Unassembled WGS sequence"/>
</dbReference>
<evidence type="ECO:0000256" key="1">
    <source>
        <dbReference type="ARBA" id="ARBA00004651"/>
    </source>
</evidence>
<feature type="transmembrane region" description="Helical" evidence="5">
    <location>
        <begin position="182"/>
        <end position="202"/>
    </location>
</feature>
<feature type="transmembrane region" description="Helical" evidence="5">
    <location>
        <begin position="301"/>
        <end position="320"/>
    </location>
</feature>
<organism evidence="7 8">
    <name type="scientific">Amycolatopsis dendrobii</name>
    <dbReference type="NCBI Taxonomy" id="2760662"/>
    <lineage>
        <taxon>Bacteria</taxon>
        <taxon>Bacillati</taxon>
        <taxon>Actinomycetota</taxon>
        <taxon>Actinomycetes</taxon>
        <taxon>Pseudonocardiales</taxon>
        <taxon>Pseudonocardiaceae</taxon>
        <taxon>Amycolatopsis</taxon>
    </lineage>
</organism>
<feature type="domain" description="Major facilitator superfamily (MFS) profile" evidence="6">
    <location>
        <begin position="28"/>
        <end position="414"/>
    </location>
</feature>
<dbReference type="PANTHER" id="PTHR11662">
    <property type="entry name" value="SOLUTE CARRIER FAMILY 17"/>
    <property type="match status" value="1"/>
</dbReference>
<feature type="transmembrane region" description="Helical" evidence="5">
    <location>
        <begin position="119"/>
        <end position="141"/>
    </location>
</feature>
<dbReference type="SUPFAM" id="SSF103473">
    <property type="entry name" value="MFS general substrate transporter"/>
    <property type="match status" value="1"/>
</dbReference>
<dbReference type="InterPro" id="IPR036259">
    <property type="entry name" value="MFS_trans_sf"/>
</dbReference>
<dbReference type="InterPro" id="IPR050382">
    <property type="entry name" value="MFS_Na/Anion_cotransporter"/>
</dbReference>
<evidence type="ECO:0000313" key="7">
    <source>
        <dbReference type="EMBL" id="MBB1151981.1"/>
    </source>
</evidence>
<feature type="transmembrane region" description="Helical" evidence="5">
    <location>
        <begin position="326"/>
        <end position="349"/>
    </location>
</feature>
<feature type="transmembrane region" description="Helical" evidence="5">
    <location>
        <begin position="232"/>
        <end position="254"/>
    </location>
</feature>
<keyword evidence="3 5" id="KW-1133">Transmembrane helix</keyword>
<proteinExistence type="predicted"/>
<keyword evidence="4 5" id="KW-0472">Membrane</keyword>
<keyword evidence="8" id="KW-1185">Reference proteome</keyword>
<feature type="transmembrane region" description="Helical" evidence="5">
    <location>
        <begin position="153"/>
        <end position="176"/>
    </location>
</feature>
<dbReference type="EMBL" id="JACGZW010000001">
    <property type="protein sequence ID" value="MBB1151981.1"/>
    <property type="molecule type" value="Genomic_DNA"/>
</dbReference>
<dbReference type="CDD" id="cd17319">
    <property type="entry name" value="MFS_ExuT_GudP_like"/>
    <property type="match status" value="1"/>
</dbReference>
<feature type="transmembrane region" description="Helical" evidence="5">
    <location>
        <begin position="356"/>
        <end position="382"/>
    </location>
</feature>
<dbReference type="GO" id="GO:0005886">
    <property type="term" value="C:plasma membrane"/>
    <property type="evidence" value="ECO:0007669"/>
    <property type="project" value="UniProtKB-SubCell"/>
</dbReference>
<evidence type="ECO:0000256" key="2">
    <source>
        <dbReference type="ARBA" id="ARBA00022692"/>
    </source>
</evidence>
<feature type="transmembrane region" description="Helical" evidence="5">
    <location>
        <begin position="93"/>
        <end position="113"/>
    </location>
</feature>
<dbReference type="PROSITE" id="PS50850">
    <property type="entry name" value="MFS"/>
    <property type="match status" value="1"/>
</dbReference>
<dbReference type="InterPro" id="IPR020846">
    <property type="entry name" value="MFS_dom"/>
</dbReference>
<feature type="transmembrane region" description="Helical" evidence="5">
    <location>
        <begin position="266"/>
        <end position="289"/>
    </location>
</feature>
<gene>
    <name evidence="7" type="ORF">H4281_02420</name>
</gene>
<evidence type="ECO:0000313" key="8">
    <source>
        <dbReference type="Proteomes" id="UP000526734"/>
    </source>
</evidence>
<feature type="transmembrane region" description="Helical" evidence="5">
    <location>
        <begin position="29"/>
        <end position="53"/>
    </location>
</feature>
<evidence type="ECO:0000256" key="5">
    <source>
        <dbReference type="SAM" id="Phobius"/>
    </source>
</evidence>
<evidence type="ECO:0000256" key="4">
    <source>
        <dbReference type="ARBA" id="ARBA00023136"/>
    </source>
</evidence>
<comment type="caution">
    <text evidence="7">The sequence shown here is derived from an EMBL/GenBank/DDBJ whole genome shotgun (WGS) entry which is preliminary data.</text>
</comment>
<name>A0A7W3VRZ1_9PSEU</name>
<dbReference type="AlphaFoldDB" id="A0A7W3VRZ1"/>
<dbReference type="Pfam" id="PF07690">
    <property type="entry name" value="MFS_1"/>
    <property type="match status" value="1"/>
</dbReference>